<dbReference type="InterPro" id="IPR051682">
    <property type="entry name" value="Mito_Persulfide_Diox"/>
</dbReference>
<dbReference type="SUPFAM" id="SSF52821">
    <property type="entry name" value="Rhodanese/Cell cycle control phosphatase"/>
    <property type="match status" value="1"/>
</dbReference>
<reference evidence="3 4" key="1">
    <citation type="submission" date="2020-08" db="EMBL/GenBank/DDBJ databases">
        <title>Sequencing the genomes of 1000 actinobacteria strains.</title>
        <authorList>
            <person name="Klenk H.-P."/>
        </authorList>
    </citation>
    <scope>NUCLEOTIDE SEQUENCE [LARGE SCALE GENOMIC DNA]</scope>
    <source>
        <strain evidence="3 4">DSM 105369</strain>
    </source>
</reference>
<gene>
    <name evidence="3" type="ORF">FHU39_003414</name>
</gene>
<dbReference type="InterPro" id="IPR001763">
    <property type="entry name" value="Rhodanese-like_dom"/>
</dbReference>
<keyword evidence="1" id="KW-0479">Metal-binding</keyword>
<dbReference type="InterPro" id="IPR036873">
    <property type="entry name" value="Rhodanese-like_dom_sf"/>
</dbReference>
<dbReference type="PANTHER" id="PTHR43084:SF1">
    <property type="entry name" value="PERSULFIDE DIOXYGENASE ETHE1, MITOCHONDRIAL"/>
    <property type="match status" value="1"/>
</dbReference>
<evidence type="ECO:0000259" key="2">
    <source>
        <dbReference type="PROSITE" id="PS50206"/>
    </source>
</evidence>
<dbReference type="InterPro" id="IPR044528">
    <property type="entry name" value="POD-like_MBL-fold"/>
</dbReference>
<dbReference type="PANTHER" id="PTHR43084">
    <property type="entry name" value="PERSULFIDE DIOXYGENASE ETHE1"/>
    <property type="match status" value="1"/>
</dbReference>
<dbReference type="RefSeq" id="WP_183321704.1">
    <property type="nucleotide sequence ID" value="NZ_JACHVQ010000002.1"/>
</dbReference>
<dbReference type="Pfam" id="PF00581">
    <property type="entry name" value="Rhodanese"/>
    <property type="match status" value="1"/>
</dbReference>
<dbReference type="SMART" id="SM00849">
    <property type="entry name" value="Lactamase_B"/>
    <property type="match status" value="1"/>
</dbReference>
<dbReference type="Pfam" id="PF00753">
    <property type="entry name" value="Lactamase_B"/>
    <property type="match status" value="1"/>
</dbReference>
<dbReference type="GO" id="GO:0006749">
    <property type="term" value="P:glutathione metabolic process"/>
    <property type="evidence" value="ECO:0007669"/>
    <property type="project" value="InterPro"/>
</dbReference>
<dbReference type="CDD" id="cd00158">
    <property type="entry name" value="RHOD"/>
    <property type="match status" value="1"/>
</dbReference>
<evidence type="ECO:0000313" key="4">
    <source>
        <dbReference type="Proteomes" id="UP000559182"/>
    </source>
</evidence>
<dbReference type="AlphaFoldDB" id="A0A839NCN6"/>
<dbReference type="EMBL" id="JACHVQ010000002">
    <property type="protein sequence ID" value="MBB2893396.1"/>
    <property type="molecule type" value="Genomic_DNA"/>
</dbReference>
<dbReference type="SUPFAM" id="SSF56281">
    <property type="entry name" value="Metallo-hydrolase/oxidoreductase"/>
    <property type="match status" value="1"/>
</dbReference>
<dbReference type="SMART" id="SM00450">
    <property type="entry name" value="RHOD"/>
    <property type="match status" value="1"/>
</dbReference>
<dbReference type="GO" id="GO:0050313">
    <property type="term" value="F:sulfur dioxygenase activity"/>
    <property type="evidence" value="ECO:0007669"/>
    <property type="project" value="InterPro"/>
</dbReference>
<dbReference type="InterPro" id="IPR036866">
    <property type="entry name" value="RibonucZ/Hydroxyglut_hydro"/>
</dbReference>
<dbReference type="Gene3D" id="3.60.15.10">
    <property type="entry name" value="Ribonuclease Z/Hydroxyacylglutathione hydrolase-like"/>
    <property type="match status" value="1"/>
</dbReference>
<dbReference type="GO" id="GO:0016787">
    <property type="term" value="F:hydrolase activity"/>
    <property type="evidence" value="ECO:0007669"/>
    <property type="project" value="UniProtKB-KW"/>
</dbReference>
<name>A0A839NCN6_9MICO</name>
<dbReference type="Gene3D" id="3.40.250.10">
    <property type="entry name" value="Rhodanese-like domain"/>
    <property type="match status" value="1"/>
</dbReference>
<evidence type="ECO:0000313" key="3">
    <source>
        <dbReference type="EMBL" id="MBB2893396.1"/>
    </source>
</evidence>
<keyword evidence="4" id="KW-1185">Reference proteome</keyword>
<evidence type="ECO:0000256" key="1">
    <source>
        <dbReference type="ARBA" id="ARBA00022723"/>
    </source>
</evidence>
<protein>
    <submittedName>
        <fullName evidence="3">Glyoxylase-like metal-dependent hydrolase (Beta-lactamase superfamily II)/rhodanese-related sulfurtransferase</fullName>
    </submittedName>
</protein>
<dbReference type="GO" id="GO:0046872">
    <property type="term" value="F:metal ion binding"/>
    <property type="evidence" value="ECO:0007669"/>
    <property type="project" value="UniProtKB-KW"/>
</dbReference>
<feature type="domain" description="Rhodanese" evidence="2">
    <location>
        <begin position="262"/>
        <end position="350"/>
    </location>
</feature>
<accession>A0A839NCN6</accession>
<organism evidence="3 4">
    <name type="scientific">Flexivirga oryzae</name>
    <dbReference type="NCBI Taxonomy" id="1794944"/>
    <lineage>
        <taxon>Bacteria</taxon>
        <taxon>Bacillati</taxon>
        <taxon>Actinomycetota</taxon>
        <taxon>Actinomycetes</taxon>
        <taxon>Micrococcales</taxon>
        <taxon>Dermacoccaceae</taxon>
        <taxon>Flexivirga</taxon>
    </lineage>
</organism>
<proteinExistence type="predicted"/>
<dbReference type="GO" id="GO:0016740">
    <property type="term" value="F:transferase activity"/>
    <property type="evidence" value="ECO:0007669"/>
    <property type="project" value="UniProtKB-KW"/>
</dbReference>
<dbReference type="PROSITE" id="PS50206">
    <property type="entry name" value="RHODANESE_3"/>
    <property type="match status" value="1"/>
</dbReference>
<dbReference type="GO" id="GO:0070813">
    <property type="term" value="P:hydrogen sulfide metabolic process"/>
    <property type="evidence" value="ECO:0007669"/>
    <property type="project" value="TreeGrafter"/>
</dbReference>
<sequence>MYFKQFLHDEHGCASYFIASRESREAAVVDPQVGITPYLELAEERGYRITTVIDTHLHADHVSGNRALAAATGAGVHLHSSADVDFEFVPLDDGDVVRLGRLELRVVHTPGHRVEELSLLVVNPPRSPEPSMVLSGDTLFVGDVGRPDFGGAEGAEQQWCSVRRLLELPDWVEVFPAHFEGTCGKAMCGRPSTTIGFERRFNPVLALSHEEFLGYAEQPPARPLNMTAIMATNQGRADLPEAQDLGDADPPRWDVPQAKRFLTGPGLTVDVREPAEYAGGHLPGAVCVPQADLLVRIGEIPHDHGVLVVCQSGGRSRGAARFLAGHGYDDVADLIGGTTAWCEAGEALEFT</sequence>
<keyword evidence="3" id="KW-0378">Hydrolase</keyword>
<dbReference type="Proteomes" id="UP000559182">
    <property type="component" value="Unassembled WGS sequence"/>
</dbReference>
<dbReference type="InterPro" id="IPR001279">
    <property type="entry name" value="Metallo-B-lactamas"/>
</dbReference>
<keyword evidence="3" id="KW-0808">Transferase</keyword>
<dbReference type="CDD" id="cd07724">
    <property type="entry name" value="POD-like_MBL-fold"/>
    <property type="match status" value="1"/>
</dbReference>
<comment type="caution">
    <text evidence="3">The sequence shown here is derived from an EMBL/GenBank/DDBJ whole genome shotgun (WGS) entry which is preliminary data.</text>
</comment>